<dbReference type="EC" id="2.4.-.-" evidence="2"/>
<keyword evidence="3" id="KW-1185">Reference proteome</keyword>
<sequence>MFKNNINKEAKYSLIDISDEFFNLNNWKYKKRKLNLFKGTNNSIVIESKNKGVTYLTLFENNTKFKSITQSEYKILLDTPNIIEISGKKSGNIKAIIYLIEYDENNNRISTNRFRLNDKKIFTAKPNSTYVRIAIRLLGKGEIQIKKFKTSEYGTNKSLLENLNEKKKLKDVRVACIFDEFSMSSFKDIVTLITFSQSNWRTKLESVKPDLLIVESAWKGNSGTWEYQVGKYNNNNNNAKLKELIYWCRDNNIPTIFWNKEDPVHFDKFIQSATLFDYIFTTDSNMIPKYRRYVGHNRVRTMQFAANPKIHNPISINGKNKRISFAGSYYTNRHPDRKKDMDEILSVAKSYGLDIFDRNYDRNKNGNTDFQFPDFLSNNIKGSLKYSEIYKAYKDYRLILNVNSVKYSPTMFSRRVFEGLACGTPIISSYSTGIKKTFYNTVTLLEDRKDFEKSVINLMNNDENYRNLALQGIREVFRKHTYEKRMEFILDILNIEYEKNKHDITIIFLINSMADLQKAKEIVEKQSYENIKILLLTTIFDGYEFLINNYNSMYISTYIIDYAYKYELTEIIKSKYFTIMNLNYTYGENYIEDLVYACIYSDADIIGKKSIYSNENYSYDKYEYQYVSEIDEDTAVFNISGIKGYLLRDIIDHRKETIRRLFGQHGKRIFSSDKFNILK</sequence>
<dbReference type="SUPFAM" id="SSF53756">
    <property type="entry name" value="UDP-Glycosyltransferase/glycogen phosphorylase"/>
    <property type="match status" value="1"/>
</dbReference>
<dbReference type="EMBL" id="JAGSOT010000064">
    <property type="protein sequence ID" value="MBR7797664.1"/>
    <property type="molecule type" value="Genomic_DNA"/>
</dbReference>
<dbReference type="Proteomes" id="UP000675284">
    <property type="component" value="Unassembled WGS sequence"/>
</dbReference>
<gene>
    <name evidence="2" type="ORF">KCX74_16665</name>
</gene>
<evidence type="ECO:0000313" key="2">
    <source>
        <dbReference type="EMBL" id="MBR7797664.1"/>
    </source>
</evidence>
<dbReference type="GO" id="GO:0016757">
    <property type="term" value="F:glycosyltransferase activity"/>
    <property type="evidence" value="ECO:0007669"/>
    <property type="project" value="UniProtKB-KW"/>
</dbReference>
<feature type="domain" description="Spore protein YkvP/CgeB glycosyl transferase-like" evidence="1">
    <location>
        <begin position="375"/>
        <end position="491"/>
    </location>
</feature>
<comment type="caution">
    <text evidence="2">The sequence shown here is derived from an EMBL/GenBank/DDBJ whole genome shotgun (WGS) entry which is preliminary data.</text>
</comment>
<keyword evidence="2" id="KW-0328">Glycosyltransferase</keyword>
<dbReference type="InterPro" id="IPR055259">
    <property type="entry name" value="YkvP/CgeB_Glyco_trans-like"/>
</dbReference>
<protein>
    <submittedName>
        <fullName evidence="2">Glycosyltransferase</fullName>
        <ecNumber evidence="2">2.4.-.-</ecNumber>
    </submittedName>
</protein>
<dbReference type="RefSeq" id="WP_051388242.1">
    <property type="nucleotide sequence ID" value="NZ_CP115959.1"/>
</dbReference>
<dbReference type="Gene3D" id="3.40.50.2000">
    <property type="entry name" value="Glycogen Phosphorylase B"/>
    <property type="match status" value="1"/>
</dbReference>
<evidence type="ECO:0000259" key="1">
    <source>
        <dbReference type="Pfam" id="PF13524"/>
    </source>
</evidence>
<proteinExistence type="predicted"/>
<organism evidence="2 3">
    <name type="scientific">Virgibacillus salarius</name>
    <dbReference type="NCBI Taxonomy" id="447199"/>
    <lineage>
        <taxon>Bacteria</taxon>
        <taxon>Bacillati</taxon>
        <taxon>Bacillota</taxon>
        <taxon>Bacilli</taxon>
        <taxon>Bacillales</taxon>
        <taxon>Bacillaceae</taxon>
        <taxon>Virgibacillus</taxon>
    </lineage>
</organism>
<keyword evidence="2" id="KW-0808">Transferase</keyword>
<reference evidence="2" key="1">
    <citation type="submission" date="2021-04" db="EMBL/GenBank/DDBJ databases">
        <title>Isolation and polyphasic classification of algal microorganism.</title>
        <authorList>
            <person name="Wang S."/>
        </authorList>
    </citation>
    <scope>NUCLEOTIDE SEQUENCE</scope>
    <source>
        <strain evidence="2">720a</strain>
    </source>
</reference>
<name>A0A941DUS5_9BACI</name>
<accession>A0A941DUS5</accession>
<dbReference type="AlphaFoldDB" id="A0A941DUS5"/>
<evidence type="ECO:0000313" key="3">
    <source>
        <dbReference type="Proteomes" id="UP000675284"/>
    </source>
</evidence>
<dbReference type="Pfam" id="PF13524">
    <property type="entry name" value="Glyco_trans_1_2"/>
    <property type="match status" value="1"/>
</dbReference>